<sequence>MSNFEIPKTHRAVIVQADTTVKTEERLIPTVGENEILVKVSAIAINPTDWKHARRNTSPGTILGCDFAGVVVQVGPNLRVPVKVGNKVAASLRGGVDKERGGFAEYVKVYADLAWIIPEGTYTFEEAATIGIPLYTSVIALYGPNGLELPQPGDVNPPAAGTWLFVYGGSSSVGQYAIQLAKLSGYKVITTASKRNHKLVKSFGADLAFDYNDPDVVKNIKEATNGSIRLVYDTISEDYTYPLILGSITEEKSAKISVLHKPDPETVEKRQDIRWLETFIYTAYGPTVNTKNNEEERAVLSKFLWEKLPGLVRGGLKPNVIKEFDGGLDNVGVALDYLAQGKASGEKIVYTL</sequence>
<comment type="caution">
    <text evidence="1">The sequence shown here is derived from an EMBL/GenBank/DDBJ whole genome shotgun (WGS) entry which is preliminary data.</text>
</comment>
<dbReference type="Proteomes" id="UP000886501">
    <property type="component" value="Unassembled WGS sequence"/>
</dbReference>
<name>A0ACB6Z9J0_THEGA</name>
<keyword evidence="2" id="KW-1185">Reference proteome</keyword>
<reference evidence="1" key="1">
    <citation type="submission" date="2019-10" db="EMBL/GenBank/DDBJ databases">
        <authorList>
            <consortium name="DOE Joint Genome Institute"/>
            <person name="Kuo A."/>
            <person name="Miyauchi S."/>
            <person name="Kiss E."/>
            <person name="Drula E."/>
            <person name="Kohler A."/>
            <person name="Sanchez-Garcia M."/>
            <person name="Andreopoulos B."/>
            <person name="Barry K.W."/>
            <person name="Bonito G."/>
            <person name="Buee M."/>
            <person name="Carver A."/>
            <person name="Chen C."/>
            <person name="Cichocki N."/>
            <person name="Clum A."/>
            <person name="Culley D."/>
            <person name="Crous P.W."/>
            <person name="Fauchery L."/>
            <person name="Girlanda M."/>
            <person name="Hayes R."/>
            <person name="Keri Z."/>
            <person name="Labutti K."/>
            <person name="Lipzen A."/>
            <person name="Lombard V."/>
            <person name="Magnuson J."/>
            <person name="Maillard F."/>
            <person name="Morin E."/>
            <person name="Murat C."/>
            <person name="Nolan M."/>
            <person name="Ohm R."/>
            <person name="Pangilinan J."/>
            <person name="Pereira M."/>
            <person name="Perotto S."/>
            <person name="Peter M."/>
            <person name="Riley R."/>
            <person name="Sitrit Y."/>
            <person name="Stielow B."/>
            <person name="Szollosi G."/>
            <person name="Zifcakova L."/>
            <person name="Stursova M."/>
            <person name="Spatafora J.W."/>
            <person name="Tedersoo L."/>
            <person name="Vaario L.-M."/>
            <person name="Yamada A."/>
            <person name="Yan M."/>
            <person name="Wang P."/>
            <person name="Xu J."/>
            <person name="Bruns T."/>
            <person name="Baldrian P."/>
            <person name="Vilgalys R."/>
            <person name="Henrissat B."/>
            <person name="Grigoriev I.V."/>
            <person name="Hibbett D."/>
            <person name="Nagy L.G."/>
            <person name="Martin F.M."/>
        </authorList>
    </citation>
    <scope>NUCLEOTIDE SEQUENCE</scope>
    <source>
        <strain evidence="1">P2</strain>
    </source>
</reference>
<proteinExistence type="predicted"/>
<evidence type="ECO:0000313" key="1">
    <source>
        <dbReference type="EMBL" id="KAF9646177.1"/>
    </source>
</evidence>
<organism evidence="1 2">
    <name type="scientific">Thelephora ganbajun</name>
    <name type="common">Ganba fungus</name>
    <dbReference type="NCBI Taxonomy" id="370292"/>
    <lineage>
        <taxon>Eukaryota</taxon>
        <taxon>Fungi</taxon>
        <taxon>Dikarya</taxon>
        <taxon>Basidiomycota</taxon>
        <taxon>Agaricomycotina</taxon>
        <taxon>Agaricomycetes</taxon>
        <taxon>Thelephorales</taxon>
        <taxon>Thelephoraceae</taxon>
        <taxon>Thelephora</taxon>
    </lineage>
</organism>
<evidence type="ECO:0000313" key="2">
    <source>
        <dbReference type="Proteomes" id="UP000886501"/>
    </source>
</evidence>
<gene>
    <name evidence="1" type="ORF">BDM02DRAFT_281732</name>
</gene>
<protein>
    <submittedName>
        <fullName evidence="1">GroES-like protein</fullName>
    </submittedName>
</protein>
<reference evidence="1" key="2">
    <citation type="journal article" date="2020" name="Nat. Commun.">
        <title>Large-scale genome sequencing of mycorrhizal fungi provides insights into the early evolution of symbiotic traits.</title>
        <authorList>
            <person name="Miyauchi S."/>
            <person name="Kiss E."/>
            <person name="Kuo A."/>
            <person name="Drula E."/>
            <person name="Kohler A."/>
            <person name="Sanchez-Garcia M."/>
            <person name="Morin E."/>
            <person name="Andreopoulos B."/>
            <person name="Barry K.W."/>
            <person name="Bonito G."/>
            <person name="Buee M."/>
            <person name="Carver A."/>
            <person name="Chen C."/>
            <person name="Cichocki N."/>
            <person name="Clum A."/>
            <person name="Culley D."/>
            <person name="Crous P.W."/>
            <person name="Fauchery L."/>
            <person name="Girlanda M."/>
            <person name="Hayes R.D."/>
            <person name="Keri Z."/>
            <person name="LaButti K."/>
            <person name="Lipzen A."/>
            <person name="Lombard V."/>
            <person name="Magnuson J."/>
            <person name="Maillard F."/>
            <person name="Murat C."/>
            <person name="Nolan M."/>
            <person name="Ohm R.A."/>
            <person name="Pangilinan J."/>
            <person name="Pereira M.F."/>
            <person name="Perotto S."/>
            <person name="Peter M."/>
            <person name="Pfister S."/>
            <person name="Riley R."/>
            <person name="Sitrit Y."/>
            <person name="Stielow J.B."/>
            <person name="Szollosi G."/>
            <person name="Zifcakova L."/>
            <person name="Stursova M."/>
            <person name="Spatafora J.W."/>
            <person name="Tedersoo L."/>
            <person name="Vaario L.M."/>
            <person name="Yamada A."/>
            <person name="Yan M."/>
            <person name="Wang P."/>
            <person name="Xu J."/>
            <person name="Bruns T."/>
            <person name="Baldrian P."/>
            <person name="Vilgalys R."/>
            <person name="Dunand C."/>
            <person name="Henrissat B."/>
            <person name="Grigoriev I.V."/>
            <person name="Hibbett D."/>
            <person name="Nagy L.G."/>
            <person name="Martin F.M."/>
        </authorList>
    </citation>
    <scope>NUCLEOTIDE SEQUENCE</scope>
    <source>
        <strain evidence="1">P2</strain>
    </source>
</reference>
<dbReference type="EMBL" id="MU118065">
    <property type="protein sequence ID" value="KAF9646177.1"/>
    <property type="molecule type" value="Genomic_DNA"/>
</dbReference>
<accession>A0ACB6Z9J0</accession>